<keyword evidence="2" id="KW-1185">Reference proteome</keyword>
<evidence type="ECO:0000313" key="2">
    <source>
        <dbReference type="Proteomes" id="UP001328107"/>
    </source>
</evidence>
<comment type="caution">
    <text evidence="1">The sequence shown here is derived from an EMBL/GenBank/DDBJ whole genome shotgun (WGS) entry which is preliminary data.</text>
</comment>
<feature type="non-terminal residue" evidence="1">
    <location>
        <position position="159"/>
    </location>
</feature>
<dbReference type="Proteomes" id="UP001328107">
    <property type="component" value="Unassembled WGS sequence"/>
</dbReference>
<name>A0AAN5IDX3_9BILA</name>
<organism evidence="1 2">
    <name type="scientific">Pristionchus mayeri</name>
    <dbReference type="NCBI Taxonomy" id="1317129"/>
    <lineage>
        <taxon>Eukaryota</taxon>
        <taxon>Metazoa</taxon>
        <taxon>Ecdysozoa</taxon>
        <taxon>Nematoda</taxon>
        <taxon>Chromadorea</taxon>
        <taxon>Rhabditida</taxon>
        <taxon>Rhabditina</taxon>
        <taxon>Diplogasteromorpha</taxon>
        <taxon>Diplogasteroidea</taxon>
        <taxon>Neodiplogasteridae</taxon>
        <taxon>Pristionchus</taxon>
    </lineage>
</organism>
<dbReference type="AlphaFoldDB" id="A0AAN5IDX3"/>
<accession>A0AAN5IDX3</accession>
<reference evidence="2" key="1">
    <citation type="submission" date="2022-10" db="EMBL/GenBank/DDBJ databases">
        <title>Genome assembly of Pristionchus species.</title>
        <authorList>
            <person name="Yoshida K."/>
            <person name="Sommer R.J."/>
        </authorList>
    </citation>
    <scope>NUCLEOTIDE SEQUENCE [LARGE SCALE GENOMIC DNA]</scope>
    <source>
        <strain evidence="2">RS5460</strain>
    </source>
</reference>
<evidence type="ECO:0000313" key="1">
    <source>
        <dbReference type="EMBL" id="GMR62788.1"/>
    </source>
</evidence>
<feature type="non-terminal residue" evidence="1">
    <location>
        <position position="1"/>
    </location>
</feature>
<dbReference type="EMBL" id="BTRK01000006">
    <property type="protein sequence ID" value="GMR62788.1"/>
    <property type="molecule type" value="Genomic_DNA"/>
</dbReference>
<evidence type="ECO:0008006" key="3">
    <source>
        <dbReference type="Google" id="ProtNLM"/>
    </source>
</evidence>
<protein>
    <recommendedName>
        <fullName evidence="3">SGNH domain-containing protein</fullName>
    </recommendedName>
</protein>
<gene>
    <name evidence="1" type="ORF">PMAYCL1PPCAC_32983</name>
</gene>
<proteinExistence type="predicted"/>
<sequence length="159" mass="18503">FSSAALRRPIADLNTDQPLSSFVNFLKPFSASSKFIVLDEFYPHSTMPAGIAVSLQKRLMRQQKLDDLRSRYQDFISDYESYFRRIDQLPARFPNLVRHNTSGPLCSEEPGSCWWYNRSNFHAYFTDNAHLSADGLELERASYKRILDDLIMRVKTIKN</sequence>